<keyword evidence="5" id="KW-0183">Conidiation</keyword>
<keyword evidence="3" id="KW-0749">Sporulation</keyword>
<dbReference type="PANTHER" id="PTHR43828:SF15">
    <property type="entry name" value="TRANSCRIPTION FACTOR MBP1"/>
    <property type="match status" value="1"/>
</dbReference>
<evidence type="ECO:0000256" key="5">
    <source>
        <dbReference type="ARBA" id="ARBA00023321"/>
    </source>
</evidence>
<dbReference type="AlphaFoldDB" id="A0A395NMU7"/>
<feature type="region of interest" description="Disordered" evidence="7">
    <location>
        <begin position="849"/>
        <end position="868"/>
    </location>
</feature>
<feature type="repeat" description="ANK" evidence="6">
    <location>
        <begin position="559"/>
        <end position="591"/>
    </location>
</feature>
<evidence type="ECO:0000256" key="3">
    <source>
        <dbReference type="ARBA" id="ARBA00022969"/>
    </source>
</evidence>
<dbReference type="OrthoDB" id="6718656at2759"/>
<evidence type="ECO:0000313" key="10">
    <source>
        <dbReference type="Proteomes" id="UP000266272"/>
    </source>
</evidence>
<dbReference type="SMART" id="SM00248">
    <property type="entry name" value="ANK"/>
    <property type="match status" value="2"/>
</dbReference>
<dbReference type="Gene3D" id="3.10.260.10">
    <property type="entry name" value="Transcription regulator HTH, APSES-type DNA-binding domain"/>
    <property type="match status" value="1"/>
</dbReference>
<dbReference type="InterPro" id="IPR002110">
    <property type="entry name" value="Ankyrin_rpt"/>
</dbReference>
<keyword evidence="10" id="KW-1185">Reference proteome</keyword>
<dbReference type="GO" id="GO:0030435">
    <property type="term" value="P:sporulation resulting in formation of a cellular spore"/>
    <property type="evidence" value="ECO:0007669"/>
    <property type="project" value="UniProtKB-KW"/>
</dbReference>
<evidence type="ECO:0000256" key="1">
    <source>
        <dbReference type="ARBA" id="ARBA00004123"/>
    </source>
</evidence>
<name>A0A395NMU7_TRIAR</name>
<dbReference type="InterPro" id="IPR051642">
    <property type="entry name" value="SWI6-like"/>
</dbReference>
<dbReference type="EMBL" id="PXOA01000293">
    <property type="protein sequence ID" value="RFU77244.1"/>
    <property type="molecule type" value="Genomic_DNA"/>
</dbReference>
<dbReference type="InterPro" id="IPR036770">
    <property type="entry name" value="Ankyrin_rpt-contain_sf"/>
</dbReference>
<dbReference type="InterPro" id="IPR018004">
    <property type="entry name" value="KilA/APSES_HTH"/>
</dbReference>
<dbReference type="PROSITE" id="PS51299">
    <property type="entry name" value="HTH_APSES"/>
    <property type="match status" value="1"/>
</dbReference>
<accession>A0A395NMU7</accession>
<feature type="compositionally biased region" description="Basic and acidic residues" evidence="7">
    <location>
        <begin position="104"/>
        <end position="118"/>
    </location>
</feature>
<feature type="region of interest" description="Disordered" evidence="7">
    <location>
        <begin position="605"/>
        <end position="627"/>
    </location>
</feature>
<dbReference type="PROSITE" id="PS50297">
    <property type="entry name" value="ANK_REP_REGION"/>
    <property type="match status" value="2"/>
</dbReference>
<feature type="region of interest" description="Disordered" evidence="7">
    <location>
        <begin position="104"/>
        <end position="123"/>
    </location>
</feature>
<dbReference type="GO" id="GO:0048315">
    <property type="term" value="P:conidium formation"/>
    <property type="evidence" value="ECO:0007669"/>
    <property type="project" value="UniProtKB-KW"/>
</dbReference>
<sequence>MRRLSLSNVVVVGDWRCWPSLACTWMELPPQLPQPQARWQLRQPSPAYRCASHTRITWGSTRRCGASGRKALLKWFRVAARLLHHRPRRRRDIASRFFNPPYGDARKALHDPEKRPLRPDPTALATSPAIAPRCAGIGPARDHLFVFVVCFTLTLLCRIHHRRDGQGQYEHRHLQCHIQWTNKLITSFSHQIPVYEYQFGGDLKEHVMRRRHDDWINATHILKAAGFDKPARTRILERDVQKDVHEKIQGGYGKYQGTWIPLETGEALARRHSVYDRIRPIFEFVPGNESPPPAPRHASKPKAPKSRPPLPKWNSGRSKVASMAPSVTNAAAAAMPVVEEYDNSENVMAGVEEDTPDNLTVASASYIAEDDRYDIGHMSTGHRKRKREEQLQDLTEQQHAVYGDELLDYFLLSRNEQPAVKPDPPPNFQPNWLIDAENHTALHWASAMGDVDVIKQLKRFNADVAVRNIRGETPFMRSVNFTNCYDKQTFPSVMKELFETVDVRDNQGCTVIHHAAIMKNGRVYSPSCSRYYLDNILNKLQEALEPSTFQRLIDVQDNDGNTALHLAAQRNARKCIRALLGRNASTDIANNEGVRAEDLIMELNAAKKDRGPQRSSSPFAPDSQRRATFRDAFSGAGGKARKPPLSFQSAAATTVQSRISPLIMEKFQLLAKSYDEEWHEKDVAEAEARRILTNTQAELNVVRQQITELEAQLEPDDVAAKVMNEANLVRHNVLSLITHQNRLHIQQAVENEMSKLNGDGGNNNSSNGTAMQDDSYEERLVLARQLSQMLMEQRQAETEYVDALSMVGVGDKIEKYRRLLKRCLDSKDGEVLDANLDSLIDMMEEERDVHDMDGSTTAGGEPMDFAVM</sequence>
<dbReference type="STRING" id="490622.A0A395NMU7"/>
<keyword evidence="4 6" id="KW-0040">ANK repeat</keyword>
<dbReference type="SUPFAM" id="SSF54616">
    <property type="entry name" value="DNA-binding domain of Mlu1-box binding protein MBP1"/>
    <property type="match status" value="1"/>
</dbReference>
<dbReference type="Pfam" id="PF00023">
    <property type="entry name" value="Ank"/>
    <property type="match status" value="1"/>
</dbReference>
<dbReference type="GO" id="GO:0033309">
    <property type="term" value="C:SBF transcription complex"/>
    <property type="evidence" value="ECO:0007669"/>
    <property type="project" value="TreeGrafter"/>
</dbReference>
<evidence type="ECO:0000256" key="2">
    <source>
        <dbReference type="ARBA" id="ARBA00022737"/>
    </source>
</evidence>
<dbReference type="SUPFAM" id="SSF48403">
    <property type="entry name" value="Ankyrin repeat"/>
    <property type="match status" value="1"/>
</dbReference>
<reference evidence="9 10" key="1">
    <citation type="journal article" date="2018" name="PLoS Pathog.">
        <title>Evolution of structural diversity of trichothecenes, a family of toxins produced by plant pathogenic and entomopathogenic fungi.</title>
        <authorList>
            <person name="Proctor R.H."/>
            <person name="McCormick S.P."/>
            <person name="Kim H.S."/>
            <person name="Cardoza R.E."/>
            <person name="Stanley A.M."/>
            <person name="Lindo L."/>
            <person name="Kelly A."/>
            <person name="Brown D.W."/>
            <person name="Lee T."/>
            <person name="Vaughan M.M."/>
            <person name="Alexander N.J."/>
            <person name="Busman M."/>
            <person name="Gutierrez S."/>
        </authorList>
    </citation>
    <scope>NUCLEOTIDE SEQUENCE [LARGE SCALE GENOMIC DNA]</scope>
    <source>
        <strain evidence="9 10">IBT 40837</strain>
    </source>
</reference>
<keyword evidence="2" id="KW-0677">Repeat</keyword>
<evidence type="ECO:0000259" key="8">
    <source>
        <dbReference type="PROSITE" id="PS51299"/>
    </source>
</evidence>
<dbReference type="GO" id="GO:0001228">
    <property type="term" value="F:DNA-binding transcription activator activity, RNA polymerase II-specific"/>
    <property type="evidence" value="ECO:0007669"/>
    <property type="project" value="UniProtKB-ARBA"/>
</dbReference>
<protein>
    <submittedName>
        <fullName evidence="9">Ank-repeat mbp1</fullName>
    </submittedName>
</protein>
<feature type="domain" description="HTH APSES-type" evidence="8">
    <location>
        <begin position="183"/>
        <end position="293"/>
    </location>
</feature>
<dbReference type="SMART" id="SM01252">
    <property type="entry name" value="KilA-N"/>
    <property type="match status" value="1"/>
</dbReference>
<dbReference type="PROSITE" id="PS50088">
    <property type="entry name" value="ANK_REPEAT"/>
    <property type="match status" value="2"/>
</dbReference>
<feature type="repeat" description="ANK" evidence="6">
    <location>
        <begin position="437"/>
        <end position="469"/>
    </location>
</feature>
<dbReference type="Pfam" id="PF04383">
    <property type="entry name" value="KilA-N"/>
    <property type="match status" value="1"/>
</dbReference>
<gene>
    <name evidence="9" type="ORF">TARUN_5025</name>
</gene>
<feature type="region of interest" description="Disordered" evidence="7">
    <location>
        <begin position="285"/>
        <end position="324"/>
    </location>
</feature>
<proteinExistence type="predicted"/>
<comment type="caution">
    <text evidence="9">The sequence shown here is derived from an EMBL/GenBank/DDBJ whole genome shotgun (WGS) entry which is preliminary data.</text>
</comment>
<evidence type="ECO:0000256" key="7">
    <source>
        <dbReference type="SAM" id="MobiDB-lite"/>
    </source>
</evidence>
<organism evidence="9 10">
    <name type="scientific">Trichoderma arundinaceum</name>
    <dbReference type="NCBI Taxonomy" id="490622"/>
    <lineage>
        <taxon>Eukaryota</taxon>
        <taxon>Fungi</taxon>
        <taxon>Dikarya</taxon>
        <taxon>Ascomycota</taxon>
        <taxon>Pezizomycotina</taxon>
        <taxon>Sordariomycetes</taxon>
        <taxon>Hypocreomycetidae</taxon>
        <taxon>Hypocreales</taxon>
        <taxon>Hypocreaceae</taxon>
        <taxon>Trichoderma</taxon>
    </lineage>
</organism>
<dbReference type="Gene3D" id="1.25.40.20">
    <property type="entry name" value="Ankyrin repeat-containing domain"/>
    <property type="match status" value="1"/>
</dbReference>
<dbReference type="Proteomes" id="UP000266272">
    <property type="component" value="Unassembled WGS sequence"/>
</dbReference>
<dbReference type="GO" id="GO:0030907">
    <property type="term" value="C:MBF transcription complex"/>
    <property type="evidence" value="ECO:0007669"/>
    <property type="project" value="TreeGrafter"/>
</dbReference>
<evidence type="ECO:0000256" key="6">
    <source>
        <dbReference type="PROSITE-ProRule" id="PRU00023"/>
    </source>
</evidence>
<dbReference type="GO" id="GO:0003677">
    <property type="term" value="F:DNA binding"/>
    <property type="evidence" value="ECO:0007669"/>
    <property type="project" value="InterPro"/>
</dbReference>
<evidence type="ECO:0000256" key="4">
    <source>
        <dbReference type="ARBA" id="ARBA00023043"/>
    </source>
</evidence>
<comment type="subcellular location">
    <subcellularLocation>
        <location evidence="1">Nucleus</location>
    </subcellularLocation>
</comment>
<dbReference type="Pfam" id="PF12796">
    <property type="entry name" value="Ank_2"/>
    <property type="match status" value="1"/>
</dbReference>
<dbReference type="InterPro" id="IPR036887">
    <property type="entry name" value="HTH_APSES_sf"/>
</dbReference>
<dbReference type="PANTHER" id="PTHR43828">
    <property type="entry name" value="ASPARAGINASE"/>
    <property type="match status" value="1"/>
</dbReference>
<dbReference type="InterPro" id="IPR003163">
    <property type="entry name" value="Tscrpt_reg_HTH_APSES-type"/>
</dbReference>
<evidence type="ECO:0000313" key="9">
    <source>
        <dbReference type="EMBL" id="RFU77244.1"/>
    </source>
</evidence>